<feature type="compositionally biased region" description="Pro residues" evidence="2">
    <location>
        <begin position="363"/>
        <end position="386"/>
    </location>
</feature>
<keyword evidence="3" id="KW-1133">Transmembrane helix</keyword>
<keyword evidence="3" id="KW-0472">Membrane</keyword>
<keyword evidence="3" id="KW-0812">Transmembrane</keyword>
<evidence type="ECO:0000259" key="4">
    <source>
        <dbReference type="PROSITE" id="PS50011"/>
    </source>
</evidence>
<evidence type="ECO:0000256" key="3">
    <source>
        <dbReference type="SAM" id="Phobius"/>
    </source>
</evidence>
<gene>
    <name evidence="5" type="ORF">BJ980_002313</name>
</gene>
<dbReference type="Gene3D" id="3.30.200.20">
    <property type="entry name" value="Phosphorylase Kinase, domain 1"/>
    <property type="match status" value="1"/>
</dbReference>
<dbReference type="SUPFAM" id="SSF56112">
    <property type="entry name" value="Protein kinase-like (PK-like)"/>
    <property type="match status" value="1"/>
</dbReference>
<dbReference type="InterPro" id="IPR011009">
    <property type="entry name" value="Kinase-like_dom_sf"/>
</dbReference>
<protein>
    <recommendedName>
        <fullName evidence="4">Protein kinase domain-containing protein</fullName>
    </recommendedName>
</protein>
<keyword evidence="6" id="KW-1185">Reference proteome</keyword>
<dbReference type="Gene3D" id="2.60.120.260">
    <property type="entry name" value="Galactose-binding domain-like"/>
    <property type="match status" value="1"/>
</dbReference>
<dbReference type="CDD" id="cd13973">
    <property type="entry name" value="PK_MviN-like"/>
    <property type="match status" value="1"/>
</dbReference>
<dbReference type="Proteomes" id="UP000540656">
    <property type="component" value="Unassembled WGS sequence"/>
</dbReference>
<evidence type="ECO:0000256" key="1">
    <source>
        <dbReference type="ARBA" id="ARBA00023170"/>
    </source>
</evidence>
<evidence type="ECO:0000256" key="2">
    <source>
        <dbReference type="SAM" id="MobiDB-lite"/>
    </source>
</evidence>
<dbReference type="PROSITE" id="PS50011">
    <property type="entry name" value="PROTEIN_KINASE_DOM"/>
    <property type="match status" value="1"/>
</dbReference>
<feature type="compositionally biased region" description="Pro residues" evidence="2">
    <location>
        <begin position="307"/>
        <end position="330"/>
    </location>
</feature>
<feature type="compositionally biased region" description="Pro residues" evidence="2">
    <location>
        <begin position="283"/>
        <end position="293"/>
    </location>
</feature>
<evidence type="ECO:0000313" key="6">
    <source>
        <dbReference type="Proteomes" id="UP000540656"/>
    </source>
</evidence>
<reference evidence="5 6" key="1">
    <citation type="submission" date="2020-07" db="EMBL/GenBank/DDBJ databases">
        <title>Sequencing the genomes of 1000 actinobacteria strains.</title>
        <authorList>
            <person name="Klenk H.-P."/>
        </authorList>
    </citation>
    <scope>NUCLEOTIDE SEQUENCE [LARGE SCALE GENOMIC DNA]</scope>
    <source>
        <strain evidence="5 6">DSM 23819</strain>
    </source>
</reference>
<feature type="region of interest" description="Disordered" evidence="2">
    <location>
        <begin position="461"/>
        <end position="483"/>
    </location>
</feature>
<feature type="transmembrane region" description="Helical" evidence="3">
    <location>
        <begin position="434"/>
        <end position="455"/>
    </location>
</feature>
<feature type="domain" description="Protein kinase" evidence="4">
    <location>
        <begin position="15"/>
        <end position="300"/>
    </location>
</feature>
<accession>A0A7Y9S4S4</accession>
<dbReference type="SUPFAM" id="SSF49785">
    <property type="entry name" value="Galactose-binding domain-like"/>
    <property type="match status" value="1"/>
</dbReference>
<dbReference type="InterPro" id="IPR008979">
    <property type="entry name" value="Galactose-bd-like_sf"/>
</dbReference>
<name>A0A7Y9S4S4_9ACTN</name>
<dbReference type="GO" id="GO:0004672">
    <property type="term" value="F:protein kinase activity"/>
    <property type="evidence" value="ECO:0007669"/>
    <property type="project" value="InterPro"/>
</dbReference>
<dbReference type="EMBL" id="JACCAA010000001">
    <property type="protein sequence ID" value="NYG59390.1"/>
    <property type="molecule type" value="Genomic_DNA"/>
</dbReference>
<feature type="region of interest" description="Disordered" evidence="2">
    <location>
        <begin position="355"/>
        <end position="409"/>
    </location>
</feature>
<feature type="region of interest" description="Disordered" evidence="2">
    <location>
        <begin position="579"/>
        <end position="598"/>
    </location>
</feature>
<feature type="compositionally biased region" description="Acidic residues" evidence="2">
    <location>
        <begin position="294"/>
        <end position="306"/>
    </location>
</feature>
<comment type="caution">
    <text evidence="5">The sequence shown here is derived from an EMBL/GenBank/DDBJ whole genome shotgun (WGS) entry which is preliminary data.</text>
</comment>
<dbReference type="InterPro" id="IPR000719">
    <property type="entry name" value="Prot_kinase_dom"/>
</dbReference>
<dbReference type="Gene3D" id="1.10.510.10">
    <property type="entry name" value="Transferase(Phosphotransferase) domain 1"/>
    <property type="match status" value="1"/>
</dbReference>
<organism evidence="5 6">
    <name type="scientific">Nocardioides daedukensis</name>
    <dbReference type="NCBI Taxonomy" id="634462"/>
    <lineage>
        <taxon>Bacteria</taxon>
        <taxon>Bacillati</taxon>
        <taxon>Actinomycetota</taxon>
        <taxon>Actinomycetes</taxon>
        <taxon>Propionibacteriales</taxon>
        <taxon>Nocardioidaceae</taxon>
        <taxon>Nocardioides</taxon>
    </lineage>
</organism>
<feature type="region of interest" description="Disordered" evidence="2">
    <location>
        <begin position="279"/>
        <end position="334"/>
    </location>
</feature>
<sequence>MPQTMKAGDVVVGRYRLIDRLNEARGAHFWLGWDNILARHIALHLIPEDDPRAAELGEAARRSAAIHDPRMLRVLDLGTVDGMAYVVNEWGEGRSLNHLVVDEPLSPRRAAWMIGEIAEFMAKAHAQDIAHGRLVPENVMIDEAGAVKVIGFCVDAVLHGLPAGRVHTEVLDLAGLLYTALTGRWAGPSKSTMAPAPIEHGRTLRPRQVRAGVPRVLDALCDEVLSPYAGPHDHGYDSAAAIAAALMDYVGDPAAMAEAEAALHRGNTSPRLPKIDAVVWAPDPTPAPSPAPEPEPEPSPEPDPVPDPEPSPAPDPAPDPAPEPDPAPDPAPEKVTEMTVAGTPVFFDEMEDVGWLDKDSHPEPPPPPPFEEPPAKPLFAPDPPDGTPIRTRRPGHDTPAEGGSYWPWETGVEMPPPTFDVEEDEDDSVPGRNWMRTAWIIIVALLVLFVMLYAFNRGRGGEDEPGPAARDSASPSNSESAGGEPYELAAITDLDPYGDPPEENGDLAELAIDGDNSTAWQTQSYRQQFGPGGLKPGVGLVIDLGEEKPVGGIDVRVDGDPTGISAYVVNGDQAPTEVEGLQPAASGTSSGGRVSLEPNDGASGRWVIVWITDLPDGLRGQIAEIQVSE</sequence>
<evidence type="ECO:0000313" key="5">
    <source>
        <dbReference type="EMBL" id="NYG59390.1"/>
    </source>
</evidence>
<dbReference type="GO" id="GO:0005524">
    <property type="term" value="F:ATP binding"/>
    <property type="evidence" value="ECO:0007669"/>
    <property type="project" value="InterPro"/>
</dbReference>
<dbReference type="AlphaFoldDB" id="A0A7Y9S4S4"/>
<proteinExistence type="predicted"/>
<dbReference type="SMART" id="SM00220">
    <property type="entry name" value="S_TKc"/>
    <property type="match status" value="1"/>
</dbReference>
<keyword evidence="1" id="KW-0675">Receptor</keyword>
<dbReference type="RefSeq" id="WP_179502442.1">
    <property type="nucleotide sequence ID" value="NZ_JACCAA010000001.1"/>
</dbReference>